<accession>A0A835GAA9</accession>
<protein>
    <submittedName>
        <fullName evidence="1">Uncharacterized protein</fullName>
    </submittedName>
</protein>
<comment type="caution">
    <text evidence="1">The sequence shown here is derived from an EMBL/GenBank/DDBJ whole genome shotgun (WGS) entry which is preliminary data.</text>
</comment>
<dbReference type="EMBL" id="JACKWZ010000288">
    <property type="protein sequence ID" value="KAF9409936.1"/>
    <property type="molecule type" value="Genomic_DNA"/>
</dbReference>
<keyword evidence="2" id="KW-1185">Reference proteome</keyword>
<dbReference type="AlphaFoldDB" id="A0A835GAA9"/>
<sequence>METSSNQQLTFIYLPILKKWTTACRLFELKTLFYFQHFNGQNIRSVKRNISGLKTLMSRSKIDWVVIILTECWISNNQFIPILDGYLSAFTTNNKTQNEGKSLASNVSRSYSPCINNLTSFQPNLSSLVLLPTDAHEIATIIAGLKPSSSLRCDDIPSNGQAQKYKALKKYEC</sequence>
<name>A0A835GAA9_SPOEX</name>
<evidence type="ECO:0000313" key="1">
    <source>
        <dbReference type="EMBL" id="KAF9409936.1"/>
    </source>
</evidence>
<organism evidence="1 2">
    <name type="scientific">Spodoptera exigua</name>
    <name type="common">Beet armyworm</name>
    <name type="synonym">Noctua fulgens</name>
    <dbReference type="NCBI Taxonomy" id="7107"/>
    <lineage>
        <taxon>Eukaryota</taxon>
        <taxon>Metazoa</taxon>
        <taxon>Ecdysozoa</taxon>
        <taxon>Arthropoda</taxon>
        <taxon>Hexapoda</taxon>
        <taxon>Insecta</taxon>
        <taxon>Pterygota</taxon>
        <taxon>Neoptera</taxon>
        <taxon>Endopterygota</taxon>
        <taxon>Lepidoptera</taxon>
        <taxon>Glossata</taxon>
        <taxon>Ditrysia</taxon>
        <taxon>Noctuoidea</taxon>
        <taxon>Noctuidae</taxon>
        <taxon>Amphipyrinae</taxon>
        <taxon>Spodoptera</taxon>
    </lineage>
</organism>
<proteinExistence type="predicted"/>
<gene>
    <name evidence="1" type="ORF">HW555_010827</name>
</gene>
<dbReference type="Proteomes" id="UP000648187">
    <property type="component" value="Unassembled WGS sequence"/>
</dbReference>
<reference evidence="1" key="1">
    <citation type="submission" date="2020-08" db="EMBL/GenBank/DDBJ databases">
        <title>Spodoptera exigua strain:BAW_Kor-Di-RS1 Genome sequencing and assembly.</title>
        <authorList>
            <person name="Kim J."/>
            <person name="Nam H.Y."/>
            <person name="Kwon M."/>
            <person name="Choi J.H."/>
            <person name="Cho S.R."/>
            <person name="Kim G.-H."/>
        </authorList>
    </citation>
    <scope>NUCLEOTIDE SEQUENCE</scope>
    <source>
        <strain evidence="1">BAW_Kor-Di-RS1</strain>
        <tissue evidence="1">Whole-body</tissue>
    </source>
</reference>
<evidence type="ECO:0000313" key="2">
    <source>
        <dbReference type="Proteomes" id="UP000648187"/>
    </source>
</evidence>